<dbReference type="InterPro" id="IPR011009">
    <property type="entry name" value="Kinase-like_dom_sf"/>
</dbReference>
<dbReference type="InterPro" id="IPR017441">
    <property type="entry name" value="Protein_kinase_ATP_BS"/>
</dbReference>
<evidence type="ECO:0000256" key="5">
    <source>
        <dbReference type="ARBA" id="ARBA00022840"/>
    </source>
</evidence>
<dbReference type="GO" id="GO:0004703">
    <property type="term" value="F:G protein-coupled receptor kinase activity"/>
    <property type="evidence" value="ECO:0007669"/>
    <property type="project" value="TreeGrafter"/>
</dbReference>
<dbReference type="InterPro" id="IPR000961">
    <property type="entry name" value="AGC-kinase_C"/>
</dbReference>
<accession>A0A369JVH4</accession>
<evidence type="ECO:0000256" key="6">
    <source>
        <dbReference type="PROSITE-ProRule" id="PRU10141"/>
    </source>
</evidence>
<dbReference type="PANTHER" id="PTHR24355">
    <property type="entry name" value="G PROTEIN-COUPLED RECEPTOR KINASE/RIBOSOMAL PROTEIN S6 KINASE"/>
    <property type="match status" value="1"/>
</dbReference>
<dbReference type="Proteomes" id="UP000076154">
    <property type="component" value="Unassembled WGS sequence"/>
</dbReference>
<evidence type="ECO:0000313" key="11">
    <source>
        <dbReference type="Proteomes" id="UP000076154"/>
    </source>
</evidence>
<organism evidence="10 11">
    <name type="scientific">Hypsizygus marmoreus</name>
    <name type="common">White beech mushroom</name>
    <name type="synonym">Agaricus marmoreus</name>
    <dbReference type="NCBI Taxonomy" id="39966"/>
    <lineage>
        <taxon>Eukaryota</taxon>
        <taxon>Fungi</taxon>
        <taxon>Dikarya</taxon>
        <taxon>Basidiomycota</taxon>
        <taxon>Agaricomycotina</taxon>
        <taxon>Agaricomycetes</taxon>
        <taxon>Agaricomycetidae</taxon>
        <taxon>Agaricales</taxon>
        <taxon>Tricholomatineae</taxon>
        <taxon>Lyophyllaceae</taxon>
        <taxon>Hypsizygus</taxon>
    </lineage>
</organism>
<name>A0A369JVH4_HYPMA</name>
<keyword evidence="4 10" id="KW-0418">Kinase</keyword>
<keyword evidence="1 7" id="KW-0723">Serine/threonine-protein kinase</keyword>
<keyword evidence="5 6" id="KW-0067">ATP-binding</keyword>
<dbReference type="EMBL" id="LUEZ02000040">
    <property type="protein sequence ID" value="RDB26329.1"/>
    <property type="molecule type" value="Genomic_DNA"/>
</dbReference>
<dbReference type="PANTHER" id="PTHR24355:SF30">
    <property type="entry name" value="SERINE_THREONINE-PROTEIN KINASE 32B ISOFORM X1"/>
    <property type="match status" value="1"/>
</dbReference>
<dbReference type="Gene3D" id="3.30.200.20">
    <property type="entry name" value="Phosphorylase Kinase, domain 1"/>
    <property type="match status" value="1"/>
</dbReference>
<protein>
    <submittedName>
        <fullName evidence="10">Serine/threonine-protein kinase 32A</fullName>
    </submittedName>
</protein>
<keyword evidence="2" id="KW-0808">Transferase</keyword>
<evidence type="ECO:0000259" key="9">
    <source>
        <dbReference type="PROSITE" id="PS51285"/>
    </source>
</evidence>
<feature type="domain" description="Protein kinase" evidence="8">
    <location>
        <begin position="23"/>
        <end position="285"/>
    </location>
</feature>
<dbReference type="InterPro" id="IPR000719">
    <property type="entry name" value="Prot_kinase_dom"/>
</dbReference>
<dbReference type="PROSITE" id="PS50011">
    <property type="entry name" value="PROTEIN_KINASE_DOM"/>
    <property type="match status" value="1"/>
</dbReference>
<evidence type="ECO:0000313" key="10">
    <source>
        <dbReference type="EMBL" id="RDB26329.1"/>
    </source>
</evidence>
<dbReference type="OrthoDB" id="354826at2759"/>
<dbReference type="FunFam" id="3.30.200.20:FF:000354">
    <property type="entry name" value="AGC/YANK protein kinase"/>
    <property type="match status" value="1"/>
</dbReference>
<evidence type="ECO:0000256" key="1">
    <source>
        <dbReference type="ARBA" id="ARBA00022527"/>
    </source>
</evidence>
<dbReference type="PROSITE" id="PS00107">
    <property type="entry name" value="PROTEIN_KINASE_ATP"/>
    <property type="match status" value="1"/>
</dbReference>
<dbReference type="PROSITE" id="PS51285">
    <property type="entry name" value="AGC_KINASE_CTER"/>
    <property type="match status" value="1"/>
</dbReference>
<evidence type="ECO:0000256" key="3">
    <source>
        <dbReference type="ARBA" id="ARBA00022741"/>
    </source>
</evidence>
<evidence type="ECO:0000256" key="2">
    <source>
        <dbReference type="ARBA" id="ARBA00022679"/>
    </source>
</evidence>
<keyword evidence="11" id="KW-1185">Reference proteome</keyword>
<proteinExistence type="inferred from homology"/>
<sequence length="442" mass="50824">MGGVCCCFSEPVDFDAEVTLYHFDLHRAVGKGAFGKVRVVEHKRSKKLYALKYIDKARCIRQKAIANIIQERRLLEEIDHPFIVNLRYAFQDDENCFFVLDLMLGGDLRFHLERKGYIQEDVVRFWMAELACALEYLHRQRIIHRDLKPDNILLDAMGHAHITDFNVAIHYSERRMHTSVAGSMAYMAPQVVGRKGYSWAIDWWSLGITAYELIFHKRPFDGRNAEKMIHSILKDPLRFPEDASTRISEAGISALRGFITRDPDTRLGCRPNGQGKKDIHQHPWFESIDWDTLENKDCQPPFVPDMKQANFDVSHELDEFLMVEKPLTHTKRKVNPDLDKMKPELRQLEEQFTVYDFTSSKRMSYYPHNQPVTAIGTDIDMERTTHSTDGTLIPTATIAERSQAGTPLLDSNSQHRHIPPLPSSHGPILHATLGYTVIIISA</sequence>
<dbReference type="AlphaFoldDB" id="A0A369JVH4"/>
<dbReference type="GO" id="GO:0009966">
    <property type="term" value="P:regulation of signal transduction"/>
    <property type="evidence" value="ECO:0007669"/>
    <property type="project" value="TreeGrafter"/>
</dbReference>
<dbReference type="GO" id="GO:0001664">
    <property type="term" value="F:G protein-coupled receptor binding"/>
    <property type="evidence" value="ECO:0007669"/>
    <property type="project" value="TreeGrafter"/>
</dbReference>
<dbReference type="SUPFAM" id="SSF56112">
    <property type="entry name" value="Protein kinase-like (PK-like)"/>
    <property type="match status" value="1"/>
</dbReference>
<dbReference type="PROSITE" id="PS00108">
    <property type="entry name" value="PROTEIN_KINASE_ST"/>
    <property type="match status" value="1"/>
</dbReference>
<evidence type="ECO:0000256" key="7">
    <source>
        <dbReference type="RuleBase" id="RU000304"/>
    </source>
</evidence>
<comment type="similarity">
    <text evidence="7">Belongs to the protein kinase superfamily.</text>
</comment>
<dbReference type="InParanoid" id="A0A369JVH4"/>
<gene>
    <name evidence="10" type="primary">Stk32a</name>
    <name evidence="10" type="ORF">Hypma_006920</name>
</gene>
<dbReference type="GO" id="GO:0007186">
    <property type="term" value="P:G protein-coupled receptor signaling pathway"/>
    <property type="evidence" value="ECO:0007669"/>
    <property type="project" value="TreeGrafter"/>
</dbReference>
<reference evidence="10" key="1">
    <citation type="submission" date="2018-04" db="EMBL/GenBank/DDBJ databases">
        <title>Whole genome sequencing of Hypsizygus marmoreus.</title>
        <authorList>
            <person name="Choi I.-G."/>
            <person name="Min B."/>
            <person name="Kim J.-G."/>
            <person name="Kim S."/>
            <person name="Oh Y.-L."/>
            <person name="Kong W.-S."/>
            <person name="Park H."/>
            <person name="Jeong J."/>
            <person name="Song E.-S."/>
        </authorList>
    </citation>
    <scope>NUCLEOTIDE SEQUENCE [LARGE SCALE GENOMIC DNA]</scope>
    <source>
        <strain evidence="10">51987-8</strain>
    </source>
</reference>
<comment type="caution">
    <text evidence="10">The sequence shown here is derived from an EMBL/GenBank/DDBJ whole genome shotgun (WGS) entry which is preliminary data.</text>
</comment>
<evidence type="ECO:0000256" key="4">
    <source>
        <dbReference type="ARBA" id="ARBA00022777"/>
    </source>
</evidence>
<dbReference type="Gene3D" id="1.10.510.10">
    <property type="entry name" value="Transferase(Phosphotransferase) domain 1"/>
    <property type="match status" value="1"/>
</dbReference>
<feature type="binding site" evidence="6">
    <location>
        <position position="52"/>
    </location>
    <ligand>
        <name>ATP</name>
        <dbReference type="ChEBI" id="CHEBI:30616"/>
    </ligand>
</feature>
<keyword evidence="3 6" id="KW-0547">Nucleotide-binding</keyword>
<dbReference type="InterPro" id="IPR008271">
    <property type="entry name" value="Ser/Thr_kinase_AS"/>
</dbReference>
<dbReference type="FunFam" id="1.10.510.10:FF:000469">
    <property type="entry name" value="Serine/threonine-protein kinase 32B"/>
    <property type="match status" value="1"/>
</dbReference>
<feature type="domain" description="AGC-kinase C-terminal" evidence="9">
    <location>
        <begin position="286"/>
        <end position="367"/>
    </location>
</feature>
<dbReference type="Pfam" id="PF00069">
    <property type="entry name" value="Pkinase"/>
    <property type="match status" value="1"/>
</dbReference>
<evidence type="ECO:0000259" key="8">
    <source>
        <dbReference type="PROSITE" id="PS50011"/>
    </source>
</evidence>
<dbReference type="GO" id="GO:0005524">
    <property type="term" value="F:ATP binding"/>
    <property type="evidence" value="ECO:0007669"/>
    <property type="project" value="UniProtKB-UniRule"/>
</dbReference>
<dbReference type="STRING" id="39966.A0A369JVH4"/>
<dbReference type="SMART" id="SM00220">
    <property type="entry name" value="S_TKc"/>
    <property type="match status" value="1"/>
</dbReference>